<feature type="compositionally biased region" description="Acidic residues" evidence="11">
    <location>
        <begin position="116"/>
        <end position="128"/>
    </location>
</feature>
<dbReference type="PANTHER" id="PTHR31539:SF1">
    <property type="entry name" value="CENTROSOMAL PROTEIN OF 19 KDA"/>
    <property type="match status" value="1"/>
</dbReference>
<evidence type="ECO:0000256" key="3">
    <source>
        <dbReference type="ARBA" id="ARBA00004186"/>
    </source>
</evidence>
<evidence type="ECO:0000256" key="2">
    <source>
        <dbReference type="ARBA" id="ARBA00004120"/>
    </source>
</evidence>
<evidence type="ECO:0000256" key="6">
    <source>
        <dbReference type="ARBA" id="ARBA00022490"/>
    </source>
</evidence>
<dbReference type="InterPro" id="IPR029412">
    <property type="entry name" value="CEP19"/>
</dbReference>
<keyword evidence="6" id="KW-0963">Cytoplasm</keyword>
<gene>
    <name evidence="12" type="ORF">OXX778_LOCUS23024</name>
</gene>
<dbReference type="PANTHER" id="PTHR31539">
    <property type="entry name" value="CENTROSOMAL PROTEIN OF 19K CEP19"/>
    <property type="match status" value="1"/>
</dbReference>
<dbReference type="GO" id="GO:0097712">
    <property type="term" value="P:vesicle targeting, trans-Golgi to periciliary membrane compartment"/>
    <property type="evidence" value="ECO:0007669"/>
    <property type="project" value="TreeGrafter"/>
</dbReference>
<dbReference type="GO" id="GO:0005813">
    <property type="term" value="C:centrosome"/>
    <property type="evidence" value="ECO:0007669"/>
    <property type="project" value="TreeGrafter"/>
</dbReference>
<comment type="subcellular location">
    <subcellularLocation>
        <location evidence="2">Cytoplasm</location>
        <location evidence="2">Cytoskeleton</location>
        <location evidence="2">Cilium basal body</location>
    </subcellularLocation>
    <subcellularLocation>
        <location evidence="1">Cytoplasm</location>
        <location evidence="1">Cytoskeleton</location>
        <location evidence="1">Microtubule organizing center</location>
        <location evidence="1">Centrosome</location>
        <location evidence="1">Centriole</location>
    </subcellularLocation>
    <subcellularLocation>
        <location evidence="3">Cytoplasm</location>
        <location evidence="3">Cytoskeleton</location>
        <location evidence="3">Spindle</location>
    </subcellularLocation>
</comment>
<reference evidence="12" key="1">
    <citation type="submission" date="2021-02" db="EMBL/GenBank/DDBJ databases">
        <authorList>
            <person name="Nowell W R."/>
        </authorList>
    </citation>
    <scope>NUCLEOTIDE SEQUENCE</scope>
    <source>
        <strain evidence="12">Ploen Becks lab</strain>
    </source>
</reference>
<evidence type="ECO:0000256" key="8">
    <source>
        <dbReference type="ARBA" id="ARBA00023069"/>
    </source>
</evidence>
<keyword evidence="13" id="KW-1185">Reference proteome</keyword>
<feature type="compositionally biased region" description="Basic and acidic residues" evidence="11">
    <location>
        <begin position="103"/>
        <end position="115"/>
    </location>
</feature>
<evidence type="ECO:0000256" key="7">
    <source>
        <dbReference type="ARBA" id="ARBA00022794"/>
    </source>
</evidence>
<feature type="non-terminal residue" evidence="12">
    <location>
        <position position="194"/>
    </location>
</feature>
<dbReference type="Proteomes" id="UP000663879">
    <property type="component" value="Unassembled WGS sequence"/>
</dbReference>
<keyword evidence="10" id="KW-0966">Cell projection</keyword>
<evidence type="ECO:0000256" key="4">
    <source>
        <dbReference type="ARBA" id="ARBA00009371"/>
    </source>
</evidence>
<dbReference type="GO" id="GO:0036064">
    <property type="term" value="C:ciliary basal body"/>
    <property type="evidence" value="ECO:0007669"/>
    <property type="project" value="TreeGrafter"/>
</dbReference>
<feature type="region of interest" description="Disordered" evidence="11">
    <location>
        <begin position="103"/>
        <end position="137"/>
    </location>
</feature>
<accession>A0A814S9W1</accession>
<organism evidence="12 13">
    <name type="scientific">Brachionus calyciflorus</name>
    <dbReference type="NCBI Taxonomy" id="104777"/>
    <lineage>
        <taxon>Eukaryota</taxon>
        <taxon>Metazoa</taxon>
        <taxon>Spiralia</taxon>
        <taxon>Gnathifera</taxon>
        <taxon>Rotifera</taxon>
        <taxon>Eurotatoria</taxon>
        <taxon>Monogononta</taxon>
        <taxon>Pseudotrocha</taxon>
        <taxon>Ploima</taxon>
        <taxon>Brachionidae</taxon>
        <taxon>Brachionus</taxon>
    </lineage>
</organism>
<dbReference type="EMBL" id="CAJNOC010010913">
    <property type="protein sequence ID" value="CAF1144213.1"/>
    <property type="molecule type" value="Genomic_DNA"/>
</dbReference>
<dbReference type="GO" id="GO:0034454">
    <property type="term" value="P:microtubule anchoring at centrosome"/>
    <property type="evidence" value="ECO:0007669"/>
    <property type="project" value="TreeGrafter"/>
</dbReference>
<sequence>MAFTSITPIKVGIKFEPPALVLVYRDKSKLRNRTIPAKNLDILSDITLYSEKFKNDPKNKKYFEKITLNKLEKMFFILQSHMKGYTLDEGLDLAKKFDKSFNESDSKTDLKNKSDYDDDDFHDTDDEEKPSVSSLDDIKAEKNKTTSLFETRKLSEDVTKPISKSTALDLLNTQMKTVKSNFYDFEDEVEDDLP</sequence>
<dbReference type="Pfam" id="PF14933">
    <property type="entry name" value="CEP19"/>
    <property type="match status" value="1"/>
</dbReference>
<comment type="caution">
    <text evidence="12">The sequence shown here is derived from an EMBL/GenBank/DDBJ whole genome shotgun (WGS) entry which is preliminary data.</text>
</comment>
<evidence type="ECO:0000256" key="10">
    <source>
        <dbReference type="ARBA" id="ARBA00023273"/>
    </source>
</evidence>
<evidence type="ECO:0000313" key="13">
    <source>
        <dbReference type="Proteomes" id="UP000663879"/>
    </source>
</evidence>
<keyword evidence="7" id="KW-0970">Cilium biogenesis/degradation</keyword>
<evidence type="ECO:0000256" key="11">
    <source>
        <dbReference type="SAM" id="MobiDB-lite"/>
    </source>
</evidence>
<keyword evidence="9" id="KW-0206">Cytoskeleton</keyword>
<name>A0A814S9W1_9BILA</name>
<proteinExistence type="inferred from homology"/>
<dbReference type="AlphaFoldDB" id="A0A814S9W1"/>
<evidence type="ECO:0000256" key="9">
    <source>
        <dbReference type="ARBA" id="ARBA00023212"/>
    </source>
</evidence>
<evidence type="ECO:0000256" key="5">
    <source>
        <dbReference type="ARBA" id="ARBA00022015"/>
    </source>
</evidence>
<keyword evidence="8" id="KW-0969">Cilium</keyword>
<dbReference type="GO" id="GO:0000922">
    <property type="term" value="C:spindle pole"/>
    <property type="evidence" value="ECO:0007669"/>
    <property type="project" value="TreeGrafter"/>
</dbReference>
<dbReference type="OrthoDB" id="2163581at2759"/>
<dbReference type="GO" id="GO:0005814">
    <property type="term" value="C:centriole"/>
    <property type="evidence" value="ECO:0007669"/>
    <property type="project" value="UniProtKB-SubCell"/>
</dbReference>
<comment type="similarity">
    <text evidence="4">Belongs to the CEP19 family.</text>
</comment>
<protein>
    <recommendedName>
        <fullName evidence="5">Centrosomal protein of 19 kDa</fullName>
    </recommendedName>
</protein>
<evidence type="ECO:0000313" key="12">
    <source>
        <dbReference type="EMBL" id="CAF1144213.1"/>
    </source>
</evidence>
<evidence type="ECO:0000256" key="1">
    <source>
        <dbReference type="ARBA" id="ARBA00004114"/>
    </source>
</evidence>